<proteinExistence type="predicted"/>
<sequence length="216" mass="23742">MNNITPFLLATMLLAGSTCSNAGSLPYDAWRLGFSASDYMEVWIETADVVDMKGQVYRRAMSGVSAIQTPENNKGNPKGWPKKSGWGKGKYVTNADLPKKIYVRWQSLVEPQTYQVGIDIAESTREIMCTSEKTYCAATGKWTTGYRKAIAIGLAPGGIVKVWVLGPCLTPLEVMRVKAEVDPRGPYEGKSGGQYDALSEISRMHVKKFGVPYGSW</sequence>
<reference evidence="2" key="1">
    <citation type="submission" date="2022-06" db="EMBL/GenBank/DDBJ databases">
        <title>De novo draft assembly of the Pseudomonas mercurotoleraris sp. nov., isolated from the plants rhizosphere.</title>
        <authorList>
            <person name="Robas M."/>
            <person name="Gonzalez D."/>
            <person name="Fernandez V.M."/>
            <person name="Luna L."/>
            <person name="Provanza A."/>
            <person name="Jimenez P.A."/>
        </authorList>
    </citation>
    <scope>NUCLEOTIDE SEQUENCE</scope>
    <source>
        <strain evidence="2">SAICEUPSM</strain>
    </source>
</reference>
<accession>A0ABT2XSF6</accession>
<comment type="caution">
    <text evidence="2">The sequence shown here is derived from an EMBL/GenBank/DDBJ whole genome shotgun (WGS) entry which is preliminary data.</text>
</comment>
<evidence type="ECO:0000256" key="1">
    <source>
        <dbReference type="SAM" id="SignalP"/>
    </source>
</evidence>
<keyword evidence="3" id="KW-1185">Reference proteome</keyword>
<dbReference type="Pfam" id="PF11153">
    <property type="entry name" value="DUF2931"/>
    <property type="match status" value="1"/>
</dbReference>
<feature type="chain" id="PRO_5047293955" evidence="1">
    <location>
        <begin position="23"/>
        <end position="216"/>
    </location>
</feature>
<keyword evidence="1" id="KW-0732">Signal</keyword>
<gene>
    <name evidence="2" type="ORF">ND528_08535</name>
</gene>
<name>A0ABT2XSF6_9PSED</name>
<dbReference type="Proteomes" id="UP001063475">
    <property type="component" value="Unassembled WGS sequence"/>
</dbReference>
<dbReference type="InterPro" id="IPR021326">
    <property type="entry name" value="DUF2931"/>
</dbReference>
<evidence type="ECO:0000313" key="3">
    <source>
        <dbReference type="Proteomes" id="UP001063475"/>
    </source>
</evidence>
<dbReference type="EMBL" id="JAMSHA010000003">
    <property type="protein sequence ID" value="MCV2221617.1"/>
    <property type="molecule type" value="Genomic_DNA"/>
</dbReference>
<feature type="signal peptide" evidence="1">
    <location>
        <begin position="1"/>
        <end position="22"/>
    </location>
</feature>
<organism evidence="2 3">
    <name type="scientific">Pseudomonas mercuritolerans</name>
    <dbReference type="NCBI Taxonomy" id="2951809"/>
    <lineage>
        <taxon>Bacteria</taxon>
        <taxon>Pseudomonadati</taxon>
        <taxon>Pseudomonadota</taxon>
        <taxon>Gammaproteobacteria</taxon>
        <taxon>Pseudomonadales</taxon>
        <taxon>Pseudomonadaceae</taxon>
        <taxon>Pseudomonas</taxon>
    </lineage>
</organism>
<protein>
    <submittedName>
        <fullName evidence="2">DUF2931 family protein</fullName>
    </submittedName>
</protein>
<evidence type="ECO:0000313" key="2">
    <source>
        <dbReference type="EMBL" id="MCV2221617.1"/>
    </source>
</evidence>